<organism evidence="2">
    <name type="scientific">Palpitomonas bilix</name>
    <dbReference type="NCBI Taxonomy" id="652834"/>
    <lineage>
        <taxon>Eukaryota</taxon>
        <taxon>Eukaryota incertae sedis</taxon>
    </lineage>
</organism>
<protein>
    <submittedName>
        <fullName evidence="2">Uncharacterized protein</fullName>
    </submittedName>
</protein>
<sequence>MAVKANALDDPRPEEDVVDGFKVLAYLPSRTVLKRLEELHLMRGKRTGGAKSSKRSIIQKPLKRKRTRLDRSDFDEYEDDEDDEDEDGDGVSEKDLKRVRDIAKELPHASTGRGKIKNCFRHVYLANFIYLVLHQKEHGLLNPICFSKQEEEAVTGPVVAMKSVQSSPGSGRDDRSNAATQSLVHNSSDHLVFATAAPGGIVLWFGVFFCLSLALGHVAQVPPVMGFGGQPQGQDAASSRYGALPLSANVAYHGANPPMFNQHNLAFPGGGNALPLVGASGNALPIASAGPSMQQGAPLANGVPTRQ</sequence>
<evidence type="ECO:0000256" key="1">
    <source>
        <dbReference type="SAM" id="MobiDB-lite"/>
    </source>
</evidence>
<feature type="compositionally biased region" description="Basic residues" evidence="1">
    <location>
        <begin position="44"/>
        <end position="54"/>
    </location>
</feature>
<dbReference type="AlphaFoldDB" id="A0A7S3LS95"/>
<proteinExistence type="predicted"/>
<accession>A0A7S3LS95</accession>
<gene>
    <name evidence="2" type="ORF">PBIL07802_LOCUS24775</name>
</gene>
<reference evidence="2" key="1">
    <citation type="submission" date="2021-01" db="EMBL/GenBank/DDBJ databases">
        <authorList>
            <person name="Corre E."/>
            <person name="Pelletier E."/>
            <person name="Niang G."/>
            <person name="Scheremetjew M."/>
            <person name="Finn R."/>
            <person name="Kale V."/>
            <person name="Holt S."/>
            <person name="Cochrane G."/>
            <person name="Meng A."/>
            <person name="Brown T."/>
            <person name="Cohen L."/>
        </authorList>
    </citation>
    <scope>NUCLEOTIDE SEQUENCE</scope>
    <source>
        <strain evidence="2">NIES-2562</strain>
    </source>
</reference>
<feature type="compositionally biased region" description="Acidic residues" evidence="1">
    <location>
        <begin position="75"/>
        <end position="90"/>
    </location>
</feature>
<name>A0A7S3LS95_9EUKA</name>
<feature type="region of interest" description="Disordered" evidence="1">
    <location>
        <begin position="44"/>
        <end position="96"/>
    </location>
</feature>
<evidence type="ECO:0000313" key="2">
    <source>
        <dbReference type="EMBL" id="CAE0262480.1"/>
    </source>
</evidence>
<dbReference type="EMBL" id="HBIB01038038">
    <property type="protein sequence ID" value="CAE0262480.1"/>
    <property type="molecule type" value="Transcribed_RNA"/>
</dbReference>